<dbReference type="OrthoDB" id="7876690at2"/>
<evidence type="ECO:0008006" key="4">
    <source>
        <dbReference type="Google" id="ProtNLM"/>
    </source>
</evidence>
<name>A0A037ZKX8_9RHOB</name>
<feature type="transmembrane region" description="Helical" evidence="1">
    <location>
        <begin position="31"/>
        <end position="49"/>
    </location>
</feature>
<keyword evidence="1" id="KW-0812">Transmembrane</keyword>
<dbReference type="EMBL" id="JFKE01000002">
    <property type="protein sequence ID" value="KAJ56753.1"/>
    <property type="molecule type" value="Genomic_DNA"/>
</dbReference>
<organism evidence="2 3">
    <name type="scientific">Actibacterium mucosum KCTC 23349</name>
    <dbReference type="NCBI Taxonomy" id="1454373"/>
    <lineage>
        <taxon>Bacteria</taxon>
        <taxon>Pseudomonadati</taxon>
        <taxon>Pseudomonadota</taxon>
        <taxon>Alphaproteobacteria</taxon>
        <taxon>Rhodobacterales</taxon>
        <taxon>Roseobacteraceae</taxon>
        <taxon>Actibacterium</taxon>
    </lineage>
</organism>
<reference evidence="2 3" key="1">
    <citation type="submission" date="2014-03" db="EMBL/GenBank/DDBJ databases">
        <title>Draft Genome Sequence of Actibacterium mucosum KCTC 23349, a Marine Alphaproteobacterium with Complex Ionic Requirements Isolated from Mediterranean Seawater at Malvarrosa Beach, Valencia, Spain.</title>
        <authorList>
            <person name="Arahal D.R."/>
            <person name="Shao Z."/>
            <person name="Lai Q."/>
            <person name="Pujalte M.J."/>
        </authorList>
    </citation>
    <scope>NUCLEOTIDE SEQUENCE [LARGE SCALE GENOMIC DNA]</scope>
    <source>
        <strain evidence="2 3">KCTC 23349</strain>
    </source>
</reference>
<dbReference type="Pfam" id="PF10112">
    <property type="entry name" value="Halogen_Hydrol"/>
    <property type="match status" value="1"/>
</dbReference>
<keyword evidence="3" id="KW-1185">Reference proteome</keyword>
<feature type="transmembrane region" description="Helical" evidence="1">
    <location>
        <begin position="9"/>
        <end position="25"/>
    </location>
</feature>
<evidence type="ECO:0000313" key="3">
    <source>
        <dbReference type="Proteomes" id="UP000026249"/>
    </source>
</evidence>
<comment type="caution">
    <text evidence="2">The sequence shown here is derived from an EMBL/GenBank/DDBJ whole genome shotgun (WGS) entry which is preliminary data.</text>
</comment>
<dbReference type="AlphaFoldDB" id="A0A037ZKX8"/>
<evidence type="ECO:0000313" key="2">
    <source>
        <dbReference type="EMBL" id="KAJ56753.1"/>
    </source>
</evidence>
<dbReference type="Proteomes" id="UP000026249">
    <property type="component" value="Unassembled WGS sequence"/>
</dbReference>
<proteinExistence type="predicted"/>
<dbReference type="InterPro" id="IPR018770">
    <property type="entry name" value="ChloroindolylP_hydrolase"/>
</dbReference>
<dbReference type="STRING" id="1454373.ACMU_07390"/>
<keyword evidence="1" id="KW-1133">Transmembrane helix</keyword>
<accession>A0A037ZKX8</accession>
<evidence type="ECO:0000256" key="1">
    <source>
        <dbReference type="SAM" id="Phobius"/>
    </source>
</evidence>
<sequence length="198" mass="21311">MKLPDGPRQILAGVLAAVVFLALYFGISLVWWAALGLGIIVYFALLLVVGRRTPADEVMLSSRVSAADVKSAGTALQDAANRLAGVAETAPQTDRAALVEMADHLRSIRENVLADPQDFRSARRFVNNYLPVVVQTVEAYGALARRAGPKHGDRLQALGTQIRSFGPVIEEIDRACLENDFAALEVQVAALATQMDRG</sequence>
<gene>
    <name evidence="2" type="ORF">ACMU_07390</name>
</gene>
<dbReference type="RefSeq" id="WP_035257056.1">
    <property type="nucleotide sequence ID" value="NZ_JFKE01000002.1"/>
</dbReference>
<keyword evidence="1" id="KW-0472">Membrane</keyword>
<protein>
    <recommendedName>
        <fullName evidence="4">5-bromo-4-chloroindolyl phosphate hydrolysis protein</fullName>
    </recommendedName>
</protein>